<dbReference type="Gene3D" id="3.40.50.10330">
    <property type="entry name" value="Probable inorganic polyphosphate/atp-NAD kinase, domain 1"/>
    <property type="match status" value="1"/>
</dbReference>
<gene>
    <name evidence="3" type="ORF">AAEO60_14645</name>
</gene>
<dbReference type="GO" id="GO:0016301">
    <property type="term" value="F:kinase activity"/>
    <property type="evidence" value="ECO:0007669"/>
    <property type="project" value="UniProtKB-KW"/>
</dbReference>
<name>A0ABU9IHN0_9SPHN</name>
<reference evidence="3 4" key="1">
    <citation type="submission" date="2024-04" db="EMBL/GenBank/DDBJ databases">
        <title>Aurantiacibacter sp. DGU6 16S ribosomal RNA gene Genome sequencing and assembly.</title>
        <authorList>
            <person name="Park S."/>
        </authorList>
    </citation>
    <scope>NUCLEOTIDE SEQUENCE [LARGE SCALE GENOMIC DNA]</scope>
    <source>
        <strain evidence="3 4">DGU6</strain>
    </source>
</reference>
<keyword evidence="4" id="KW-1185">Reference proteome</keyword>
<feature type="compositionally biased region" description="Basic and acidic residues" evidence="1">
    <location>
        <begin position="18"/>
        <end position="27"/>
    </location>
</feature>
<dbReference type="SUPFAM" id="SSF111331">
    <property type="entry name" value="NAD kinase/diacylglycerol kinase-like"/>
    <property type="match status" value="1"/>
</dbReference>
<dbReference type="Proteomes" id="UP001497045">
    <property type="component" value="Unassembled WGS sequence"/>
</dbReference>
<feature type="region of interest" description="Disordered" evidence="1">
    <location>
        <begin position="1"/>
        <end position="29"/>
    </location>
</feature>
<evidence type="ECO:0000313" key="4">
    <source>
        <dbReference type="Proteomes" id="UP001497045"/>
    </source>
</evidence>
<dbReference type="InterPro" id="IPR001206">
    <property type="entry name" value="Diacylglycerol_kinase_cat_dom"/>
</dbReference>
<accession>A0ABU9IHN0</accession>
<keyword evidence="3" id="KW-0808">Transferase</keyword>
<dbReference type="InterPro" id="IPR016064">
    <property type="entry name" value="NAD/diacylglycerol_kinase_sf"/>
</dbReference>
<organism evidence="3 4">
    <name type="scientific">Aurantiacibacter gilvus</name>
    <dbReference type="NCBI Taxonomy" id="3139141"/>
    <lineage>
        <taxon>Bacteria</taxon>
        <taxon>Pseudomonadati</taxon>
        <taxon>Pseudomonadota</taxon>
        <taxon>Alphaproteobacteria</taxon>
        <taxon>Sphingomonadales</taxon>
        <taxon>Erythrobacteraceae</taxon>
        <taxon>Aurantiacibacter</taxon>
    </lineage>
</organism>
<proteinExistence type="predicted"/>
<evidence type="ECO:0000256" key="1">
    <source>
        <dbReference type="SAM" id="MobiDB-lite"/>
    </source>
</evidence>
<sequence length="314" mass="33864">MRSRPLVGLIRNGRSHRNGGDRGRKDPPAGVILATPHRRSELPQILADFASKRVDYIAIDGGDGTVRDVLTCGAGVFGDCWPMIIVLPNGKTNALALDLGLPAEWTLEQALAAVERGKLARRQPLVIAQRDNPCAQVRGFVLGGGVFNQVVALGQKSHKLGAFNSAVIGLTAVWSVAQAIFGFTNNQWRRGTRMEIRTSDGNVLPHNGGAPADERYLLLASTLQTYPAGLDPFRDVEAPMQVAVLDNSRRSLLFRLPAIFCGTASQATRDRGYHVFGDTSVDLDIADAFILDGEAFPAGNYRLSAGPKLRFVVP</sequence>
<evidence type="ECO:0000259" key="2">
    <source>
        <dbReference type="Pfam" id="PF00781"/>
    </source>
</evidence>
<comment type="caution">
    <text evidence="3">The sequence shown here is derived from an EMBL/GenBank/DDBJ whole genome shotgun (WGS) entry which is preliminary data.</text>
</comment>
<dbReference type="Pfam" id="PF00781">
    <property type="entry name" value="DAGK_cat"/>
    <property type="match status" value="1"/>
</dbReference>
<dbReference type="InterPro" id="IPR017438">
    <property type="entry name" value="ATP-NAD_kinase_N"/>
</dbReference>
<feature type="domain" description="DAGKc" evidence="2">
    <location>
        <begin position="39"/>
        <end position="119"/>
    </location>
</feature>
<protein>
    <submittedName>
        <fullName evidence="3">Diacylglycerol kinase family protein</fullName>
    </submittedName>
</protein>
<dbReference type="EMBL" id="JBBYHV010000002">
    <property type="protein sequence ID" value="MEL1251912.1"/>
    <property type="molecule type" value="Genomic_DNA"/>
</dbReference>
<evidence type="ECO:0000313" key="3">
    <source>
        <dbReference type="EMBL" id="MEL1251912.1"/>
    </source>
</evidence>
<dbReference type="RefSeq" id="WP_341674453.1">
    <property type="nucleotide sequence ID" value="NZ_JBBYHV010000002.1"/>
</dbReference>
<keyword evidence="3" id="KW-0418">Kinase</keyword>